<protein>
    <submittedName>
        <fullName evidence="6">Radical SAM protein</fullName>
    </submittedName>
</protein>
<organism evidence="6 7">
    <name type="scientific">Natranaerobius trueperi</name>
    <dbReference type="NCBI Taxonomy" id="759412"/>
    <lineage>
        <taxon>Bacteria</taxon>
        <taxon>Bacillati</taxon>
        <taxon>Bacillota</taxon>
        <taxon>Clostridia</taxon>
        <taxon>Natranaerobiales</taxon>
        <taxon>Natranaerobiaceae</taxon>
        <taxon>Natranaerobius</taxon>
    </lineage>
</organism>
<keyword evidence="7" id="KW-1185">Reference proteome</keyword>
<keyword evidence="3" id="KW-0408">Iron</keyword>
<dbReference type="OrthoDB" id="5420460at2"/>
<dbReference type="RefSeq" id="WP_089023329.1">
    <property type="nucleotide sequence ID" value="NZ_NIQC01000009.1"/>
</dbReference>
<dbReference type="InterPro" id="IPR006638">
    <property type="entry name" value="Elp3/MiaA/NifB-like_rSAM"/>
</dbReference>
<dbReference type="Gene3D" id="3.20.20.70">
    <property type="entry name" value="Aldolase class I"/>
    <property type="match status" value="1"/>
</dbReference>
<dbReference type="EMBL" id="NIQC01000009">
    <property type="protein sequence ID" value="OWZ84039.1"/>
    <property type="molecule type" value="Genomic_DNA"/>
</dbReference>
<dbReference type="SUPFAM" id="SSF102114">
    <property type="entry name" value="Radical SAM enzymes"/>
    <property type="match status" value="1"/>
</dbReference>
<gene>
    <name evidence="6" type="ORF">CDO51_05630</name>
</gene>
<dbReference type="SMART" id="SM00729">
    <property type="entry name" value="Elp3"/>
    <property type="match status" value="1"/>
</dbReference>
<accession>A0A226C0R3</accession>
<dbReference type="GO" id="GO:0046872">
    <property type="term" value="F:metal ion binding"/>
    <property type="evidence" value="ECO:0007669"/>
    <property type="project" value="UniProtKB-KW"/>
</dbReference>
<dbReference type="GO" id="GO:0051536">
    <property type="term" value="F:iron-sulfur cluster binding"/>
    <property type="evidence" value="ECO:0007669"/>
    <property type="project" value="UniProtKB-KW"/>
</dbReference>
<evidence type="ECO:0000313" key="7">
    <source>
        <dbReference type="Proteomes" id="UP000214588"/>
    </source>
</evidence>
<evidence type="ECO:0000256" key="2">
    <source>
        <dbReference type="ARBA" id="ARBA00022723"/>
    </source>
</evidence>
<dbReference type="SFLD" id="SFLDG01113">
    <property type="entry name" value="Uncharacterised_Radical_SAM_Su"/>
    <property type="match status" value="1"/>
</dbReference>
<keyword evidence="2" id="KW-0479">Metal-binding</keyword>
<dbReference type="GO" id="GO:0003824">
    <property type="term" value="F:catalytic activity"/>
    <property type="evidence" value="ECO:0007669"/>
    <property type="project" value="InterPro"/>
</dbReference>
<keyword evidence="4" id="KW-0411">Iron-sulfur</keyword>
<dbReference type="InterPro" id="IPR007197">
    <property type="entry name" value="rSAM"/>
</dbReference>
<dbReference type="PANTHER" id="PTHR43288:SF2">
    <property type="entry name" value="RADICAL SAM CORE DOMAIN-CONTAINING PROTEIN"/>
    <property type="match status" value="1"/>
</dbReference>
<dbReference type="AlphaFoldDB" id="A0A226C0R3"/>
<evidence type="ECO:0000259" key="5">
    <source>
        <dbReference type="SMART" id="SM00729"/>
    </source>
</evidence>
<sequence length="285" mass="32056">MNLKIDHQLLKKAKNIRQQNFSPSMTFVYPKDTQQVSVTGPNCELDCAHCGGHYLRNMKQLDEIDNPPSCLISGGCDHFGKVPILKYEKKLEELSKNTRLNIHAGIVNNDEAKKIGQLTDVVSFDFVGCNETIKNVYGIDNITINDYLNAYRKLRKYADVVPHICIGLNGGQKSGEYKAMNLIEKEGASALSFIVFTPTKKTRFSDALPPSLEYVVEVLLTARIKFPDIPIYLGCMRPGGRYRNELDYWAIESGVNKIVIPAPKARKLAEEKGYNVLFEEECCSL</sequence>
<evidence type="ECO:0000256" key="4">
    <source>
        <dbReference type="ARBA" id="ARBA00023014"/>
    </source>
</evidence>
<comment type="caution">
    <text evidence="6">The sequence shown here is derived from an EMBL/GenBank/DDBJ whole genome shotgun (WGS) entry which is preliminary data.</text>
</comment>
<evidence type="ECO:0000256" key="3">
    <source>
        <dbReference type="ARBA" id="ARBA00023004"/>
    </source>
</evidence>
<reference evidence="6 7" key="1">
    <citation type="submission" date="2017-06" db="EMBL/GenBank/DDBJ databases">
        <title>Draft Genome Sequence of Natranaerobius trueperi halophilic, alkalithermophilic bacteria from soda lakes.</title>
        <authorList>
            <person name="Zhao B."/>
        </authorList>
    </citation>
    <scope>NUCLEOTIDE SEQUENCE [LARGE SCALE GENOMIC DNA]</scope>
    <source>
        <strain evidence="6 7">DSM 18760</strain>
    </source>
</reference>
<feature type="domain" description="Elp3/MiaA/NifB-like radical SAM core" evidence="5">
    <location>
        <begin position="33"/>
        <end position="221"/>
    </location>
</feature>
<keyword evidence="1" id="KW-0949">S-adenosyl-L-methionine</keyword>
<dbReference type="InterPro" id="IPR058240">
    <property type="entry name" value="rSAM_sf"/>
</dbReference>
<name>A0A226C0R3_9FIRM</name>
<dbReference type="InterPro" id="IPR013785">
    <property type="entry name" value="Aldolase_TIM"/>
</dbReference>
<evidence type="ECO:0000313" key="6">
    <source>
        <dbReference type="EMBL" id="OWZ84039.1"/>
    </source>
</evidence>
<evidence type="ECO:0000256" key="1">
    <source>
        <dbReference type="ARBA" id="ARBA00022691"/>
    </source>
</evidence>
<dbReference type="PANTHER" id="PTHR43288">
    <property type="entry name" value="BIOTIN SYNTHASE-RELATED PROTEIN, RADICAL SAM SUPERFAMILY"/>
    <property type="match status" value="1"/>
</dbReference>
<dbReference type="Proteomes" id="UP000214588">
    <property type="component" value="Unassembled WGS sequence"/>
</dbReference>
<proteinExistence type="predicted"/>
<dbReference type="SFLD" id="SFLDS00029">
    <property type="entry name" value="Radical_SAM"/>
    <property type="match status" value="1"/>
</dbReference>